<reference evidence="2 3" key="1">
    <citation type="journal article" date="2018" name="Sci. Rep.">
        <title>A novel species of the marine cyanobacterium Acaryochloris with a unique pigment content and lifestyle.</title>
        <authorList>
            <person name="Partensky F."/>
            <person name="Six C."/>
            <person name="Ratin M."/>
            <person name="Garczarek L."/>
            <person name="Vaulot D."/>
            <person name="Probert I."/>
            <person name="Calteau A."/>
            <person name="Gourvil P."/>
            <person name="Marie D."/>
            <person name="Grebert T."/>
            <person name="Bouchier C."/>
            <person name="Le Panse S."/>
            <person name="Gachenot M."/>
            <person name="Rodriguez F."/>
            <person name="Garrido J.L."/>
        </authorList>
    </citation>
    <scope>NUCLEOTIDE SEQUENCE [LARGE SCALE GENOMIC DNA]</scope>
    <source>
        <strain evidence="2 3">RCC1774</strain>
    </source>
</reference>
<feature type="domain" description="M23ase beta-sheet core" evidence="1">
    <location>
        <begin position="35"/>
        <end position="134"/>
    </location>
</feature>
<dbReference type="Gene3D" id="2.70.70.10">
    <property type="entry name" value="Glucose Permease (Domain IIA)"/>
    <property type="match status" value="1"/>
</dbReference>
<proteinExistence type="predicted"/>
<gene>
    <name evidence="2" type="primary">lss_1</name>
    <name evidence="2" type="ORF">C1752_00379</name>
</gene>
<dbReference type="EMBL" id="PQWO01000001">
    <property type="protein sequence ID" value="PZD75376.1"/>
    <property type="molecule type" value="Genomic_DNA"/>
</dbReference>
<dbReference type="InterPro" id="IPR050570">
    <property type="entry name" value="Cell_wall_metabolism_enzyme"/>
</dbReference>
<dbReference type="SUPFAM" id="SSF51261">
    <property type="entry name" value="Duplicated hybrid motif"/>
    <property type="match status" value="1"/>
</dbReference>
<dbReference type="PANTHER" id="PTHR21666:SF270">
    <property type="entry name" value="MUREIN HYDROLASE ACTIVATOR ENVC"/>
    <property type="match status" value="1"/>
</dbReference>
<dbReference type="GO" id="GO:0004222">
    <property type="term" value="F:metalloendopeptidase activity"/>
    <property type="evidence" value="ECO:0007669"/>
    <property type="project" value="TreeGrafter"/>
</dbReference>
<keyword evidence="2" id="KW-0378">Hydrolase</keyword>
<dbReference type="CDD" id="cd12797">
    <property type="entry name" value="M23_peptidase"/>
    <property type="match status" value="1"/>
</dbReference>
<dbReference type="Proteomes" id="UP000248857">
    <property type="component" value="Unassembled WGS sequence"/>
</dbReference>
<sequence>MASPLQGFCHPLKGSGYLSQGIRSGTHRGRTEFAYDLAIAIGSPVYAMNRGRVIAREDRYPDDGGGRSKISKFNYIWIEHADGHRSAYLHLQQGFGRKVALREGSWVKAGQLIGYSGNSGFSTAPHLHIEVQEPGSLGKFTKTVPFSIAENCSGGQISRSAG</sequence>
<dbReference type="PANTHER" id="PTHR21666">
    <property type="entry name" value="PEPTIDASE-RELATED"/>
    <property type="match status" value="1"/>
</dbReference>
<comment type="caution">
    <text evidence="2">The sequence shown here is derived from an EMBL/GenBank/DDBJ whole genome shotgun (WGS) entry which is preliminary data.</text>
</comment>
<evidence type="ECO:0000313" key="2">
    <source>
        <dbReference type="EMBL" id="PZD75376.1"/>
    </source>
</evidence>
<accession>A0A2W1JQ46</accession>
<keyword evidence="3" id="KW-1185">Reference proteome</keyword>
<evidence type="ECO:0000259" key="1">
    <source>
        <dbReference type="Pfam" id="PF01551"/>
    </source>
</evidence>
<evidence type="ECO:0000313" key="3">
    <source>
        <dbReference type="Proteomes" id="UP000248857"/>
    </source>
</evidence>
<dbReference type="Pfam" id="PF01551">
    <property type="entry name" value="Peptidase_M23"/>
    <property type="match status" value="1"/>
</dbReference>
<dbReference type="InterPro" id="IPR011055">
    <property type="entry name" value="Dup_hybrid_motif"/>
</dbReference>
<organism evidence="2 3">
    <name type="scientific">Acaryochloris thomasi RCC1774</name>
    <dbReference type="NCBI Taxonomy" id="1764569"/>
    <lineage>
        <taxon>Bacteria</taxon>
        <taxon>Bacillati</taxon>
        <taxon>Cyanobacteriota</taxon>
        <taxon>Cyanophyceae</taxon>
        <taxon>Acaryochloridales</taxon>
        <taxon>Acaryochloridaceae</taxon>
        <taxon>Acaryochloris</taxon>
        <taxon>Acaryochloris thomasi</taxon>
    </lineage>
</organism>
<dbReference type="AlphaFoldDB" id="A0A2W1JQ46"/>
<name>A0A2W1JQ46_9CYAN</name>
<dbReference type="InterPro" id="IPR016047">
    <property type="entry name" value="M23ase_b-sheet_dom"/>
</dbReference>
<protein>
    <submittedName>
        <fullName evidence="2">Lysostaphin</fullName>
        <ecNumber evidence="2">3.4.24.75</ecNumber>
    </submittedName>
</protein>
<dbReference type="EC" id="3.4.24.75" evidence="2"/>